<evidence type="ECO:0000313" key="5">
    <source>
        <dbReference type="Proteomes" id="UP000515123"/>
    </source>
</evidence>
<evidence type="ECO:0000256" key="2">
    <source>
        <dbReference type="ARBA" id="ARBA00023242"/>
    </source>
</evidence>
<dbReference type="RefSeq" id="XP_020112512.1">
    <property type="nucleotide sequence ID" value="XM_020256923.1"/>
</dbReference>
<dbReference type="AlphaFoldDB" id="A0A6P5GXJ7"/>
<dbReference type="Pfam" id="PF16987">
    <property type="entry name" value="KIX_2"/>
    <property type="match status" value="1"/>
</dbReference>
<dbReference type="GeneID" id="109727053"/>
<keyword evidence="2" id="KW-0539">Nucleus</keyword>
<proteinExistence type="predicted"/>
<keyword evidence="5" id="KW-1185">Reference proteome</keyword>
<dbReference type="InterPro" id="IPR036529">
    <property type="entry name" value="KIX_dom_sf"/>
</dbReference>
<feature type="compositionally biased region" description="Pro residues" evidence="3">
    <location>
        <begin position="84"/>
        <end position="94"/>
    </location>
</feature>
<evidence type="ECO:0000256" key="1">
    <source>
        <dbReference type="ARBA" id="ARBA00004123"/>
    </source>
</evidence>
<reference evidence="5" key="1">
    <citation type="journal article" date="2015" name="Nat. Genet.">
        <title>The pineapple genome and the evolution of CAM photosynthesis.</title>
        <authorList>
            <person name="Ming R."/>
            <person name="VanBuren R."/>
            <person name="Wai C.M."/>
            <person name="Tang H."/>
            <person name="Schatz M.C."/>
            <person name="Bowers J.E."/>
            <person name="Lyons E."/>
            <person name="Wang M.L."/>
            <person name="Chen J."/>
            <person name="Biggers E."/>
            <person name="Zhang J."/>
            <person name="Huang L."/>
            <person name="Zhang L."/>
            <person name="Miao W."/>
            <person name="Zhang J."/>
            <person name="Ye Z."/>
            <person name="Miao C."/>
            <person name="Lin Z."/>
            <person name="Wang H."/>
            <person name="Zhou H."/>
            <person name="Yim W.C."/>
            <person name="Priest H.D."/>
            <person name="Zheng C."/>
            <person name="Woodhouse M."/>
            <person name="Edger P.P."/>
            <person name="Guyot R."/>
            <person name="Guo H.B."/>
            <person name="Guo H."/>
            <person name="Zheng G."/>
            <person name="Singh R."/>
            <person name="Sharma A."/>
            <person name="Min X."/>
            <person name="Zheng Y."/>
            <person name="Lee H."/>
            <person name="Gurtowski J."/>
            <person name="Sedlazeck F.J."/>
            <person name="Harkess A."/>
            <person name="McKain M.R."/>
            <person name="Liao Z."/>
            <person name="Fang J."/>
            <person name="Liu J."/>
            <person name="Zhang X."/>
            <person name="Zhang Q."/>
            <person name="Hu W."/>
            <person name="Qin Y."/>
            <person name="Wang K."/>
            <person name="Chen L.Y."/>
            <person name="Shirley N."/>
            <person name="Lin Y.R."/>
            <person name="Liu L.Y."/>
            <person name="Hernandez A.G."/>
            <person name="Wright C.L."/>
            <person name="Bulone V."/>
            <person name="Tuskan G.A."/>
            <person name="Heath K."/>
            <person name="Zee F."/>
            <person name="Moore P.H."/>
            <person name="Sunkar R."/>
            <person name="Leebens-Mack J.H."/>
            <person name="Mockler T."/>
            <person name="Bennetzen J.L."/>
            <person name="Freeling M."/>
            <person name="Sankoff D."/>
            <person name="Paterson A.H."/>
            <person name="Zhu X."/>
            <person name="Yang X."/>
            <person name="Smith J.A."/>
            <person name="Cushman J.C."/>
            <person name="Paull R.E."/>
            <person name="Yu Q."/>
        </authorList>
    </citation>
    <scope>NUCLEOTIDE SEQUENCE [LARGE SCALE GENOMIC DNA]</scope>
    <source>
        <strain evidence="5">cv. F153</strain>
    </source>
</reference>
<comment type="subcellular location">
    <subcellularLocation>
        <location evidence="1">Nucleus</location>
    </subcellularLocation>
</comment>
<protein>
    <submittedName>
        <fullName evidence="6">Mediator of RNA polymerase II transcription subunit 15a-like isoform X1</fullName>
    </submittedName>
</protein>
<dbReference type="OrthoDB" id="609338at2759"/>
<name>A0A6P5GXJ7_ANACO</name>
<dbReference type="Gene3D" id="1.10.246.20">
    <property type="entry name" value="Coactivator CBP, KIX domain"/>
    <property type="match status" value="1"/>
</dbReference>
<gene>
    <name evidence="6" type="primary">LOC109727053</name>
</gene>
<dbReference type="Proteomes" id="UP000515123">
    <property type="component" value="Linkage group 22"/>
</dbReference>
<accession>A0A6P5GXJ7</accession>
<organism evidence="5 6">
    <name type="scientific">Ananas comosus</name>
    <name type="common">Pineapple</name>
    <name type="synonym">Ananas ananas</name>
    <dbReference type="NCBI Taxonomy" id="4615"/>
    <lineage>
        <taxon>Eukaryota</taxon>
        <taxon>Viridiplantae</taxon>
        <taxon>Streptophyta</taxon>
        <taxon>Embryophyta</taxon>
        <taxon>Tracheophyta</taxon>
        <taxon>Spermatophyta</taxon>
        <taxon>Magnoliopsida</taxon>
        <taxon>Liliopsida</taxon>
        <taxon>Poales</taxon>
        <taxon>Bromeliaceae</taxon>
        <taxon>Bromelioideae</taxon>
        <taxon>Ananas</taxon>
    </lineage>
</organism>
<reference evidence="6" key="2">
    <citation type="submission" date="2025-08" db="UniProtKB">
        <authorList>
            <consortium name="RefSeq"/>
        </authorList>
    </citation>
    <scope>IDENTIFICATION</scope>
    <source>
        <tissue evidence="6">Leaf</tissue>
    </source>
</reference>
<dbReference type="GO" id="GO:0006355">
    <property type="term" value="P:regulation of DNA-templated transcription"/>
    <property type="evidence" value="ECO:0007669"/>
    <property type="project" value="InterPro"/>
</dbReference>
<evidence type="ECO:0000259" key="4">
    <source>
        <dbReference type="Pfam" id="PF16987"/>
    </source>
</evidence>
<evidence type="ECO:0000313" key="6">
    <source>
        <dbReference type="RefSeq" id="XP_020112512.1"/>
    </source>
</evidence>
<feature type="domain" description="Mediator complex subunit 15 KIX" evidence="4">
    <location>
        <begin position="6"/>
        <end position="82"/>
    </location>
</feature>
<dbReference type="GO" id="GO:0003712">
    <property type="term" value="F:transcription coregulator activity"/>
    <property type="evidence" value="ECO:0007669"/>
    <property type="project" value="InterPro"/>
</dbReference>
<dbReference type="InterPro" id="IPR036546">
    <property type="entry name" value="MED15_KIX"/>
</dbReference>
<feature type="region of interest" description="Disordered" evidence="3">
    <location>
        <begin position="79"/>
        <end position="129"/>
    </location>
</feature>
<dbReference type="GO" id="GO:0005634">
    <property type="term" value="C:nucleus"/>
    <property type="evidence" value="ECO:0007669"/>
    <property type="project" value="UniProtKB-SubCell"/>
</dbReference>
<feature type="compositionally biased region" description="Polar residues" evidence="3">
    <location>
        <begin position="116"/>
        <end position="129"/>
    </location>
</feature>
<sequence>MASFPGNWRAGLTLQGRQRIVNEIFQTIRLRMGPEQPNAVLLDLAARCEEMVYASATDLNDYVRKIALKLLTVEARIPARNSTPPLPPRTPPLSPRRTVPHDEEEEEQDFEGGNANIASTSVNNNNIKI</sequence>
<evidence type="ECO:0000256" key="3">
    <source>
        <dbReference type="SAM" id="MobiDB-lite"/>
    </source>
</evidence>